<protein>
    <submittedName>
        <fullName evidence="2">Uncharacterized protein</fullName>
    </submittedName>
</protein>
<evidence type="ECO:0000313" key="2">
    <source>
        <dbReference type="EMBL" id="VEU75306.1"/>
    </source>
</evidence>
<reference evidence="2 4" key="1">
    <citation type="submission" date="2019-01" db="EMBL/GenBank/DDBJ databases">
        <authorList>
            <consortium name="Pathogen Informatics"/>
        </authorList>
    </citation>
    <scope>NUCLEOTIDE SEQUENCE [LARGE SCALE GENOMIC DNA]</scope>
    <source>
        <strain evidence="2 4">NCTC10168</strain>
        <plasmid evidence="4">2</plasmid>
    </source>
</reference>
<dbReference type="AlphaFoldDB" id="A0A449B3Z8"/>
<evidence type="ECO:0000313" key="1">
    <source>
        <dbReference type="EMBL" id="VEU75216.1"/>
    </source>
</evidence>
<keyword evidence="3" id="KW-0614">Plasmid</keyword>
<dbReference type="Proteomes" id="UP000290243">
    <property type="component" value="Plasmid 2"/>
</dbReference>
<organism evidence="2 4">
    <name type="scientific">Mycoplasmopsis maculosa</name>
    <dbReference type="NCBI Taxonomy" id="114885"/>
    <lineage>
        <taxon>Bacteria</taxon>
        <taxon>Bacillati</taxon>
        <taxon>Mycoplasmatota</taxon>
        <taxon>Mycoplasmoidales</taxon>
        <taxon>Metamycoplasmataceae</taxon>
        <taxon>Mycoplasmopsis</taxon>
    </lineage>
</organism>
<dbReference type="KEGG" id="mmau:NCTC10168_00786"/>
<dbReference type="EMBL" id="LR215037">
    <property type="protein sequence ID" value="VEU75216.1"/>
    <property type="molecule type" value="Genomic_DNA"/>
</dbReference>
<dbReference type="Proteomes" id="UP000290243">
    <property type="component" value="Chromosome"/>
</dbReference>
<keyword evidence="4" id="KW-1185">Reference proteome</keyword>
<evidence type="ECO:0000313" key="3">
    <source>
        <dbReference type="EMBL" id="VEU75837.1"/>
    </source>
</evidence>
<dbReference type="KEGG" id="mmau:NCTC10168_00132"/>
<proteinExistence type="predicted"/>
<gene>
    <name evidence="1" type="ORF">NCTC10168_00132</name>
    <name evidence="2" type="ORF">NCTC10168_00224</name>
    <name evidence="3" type="ORF">NCTC10168_00786</name>
</gene>
<accession>A0A449B3Z8</accession>
<evidence type="ECO:0000313" key="4">
    <source>
        <dbReference type="Proteomes" id="UP000290243"/>
    </source>
</evidence>
<name>A0A449B3Z8_9BACT</name>
<sequence length="51" mass="6189">MKNTEKDYIYADDSFLKSLDEDFAKLNMDDFFKKHGTYEEVERIMKSLEKM</sequence>
<dbReference type="RefSeq" id="WP_165255915.1">
    <property type="nucleotide sequence ID" value="NZ_LR215037.1"/>
</dbReference>
<dbReference type="EMBL" id="LR215037">
    <property type="protein sequence ID" value="VEU75306.1"/>
    <property type="molecule type" value="Genomic_DNA"/>
</dbReference>
<geneLocation type="plasmid" evidence="3 4">
    <name>2</name>
</geneLocation>
<dbReference type="KEGG" id="mmau:NCTC10168_00224"/>
<dbReference type="EMBL" id="LR215038">
    <property type="protein sequence ID" value="VEU75837.1"/>
    <property type="molecule type" value="Genomic_DNA"/>
</dbReference>